<feature type="transmembrane region" description="Helical" evidence="6">
    <location>
        <begin position="55"/>
        <end position="76"/>
    </location>
</feature>
<dbReference type="GO" id="GO:0005886">
    <property type="term" value="C:plasma membrane"/>
    <property type="evidence" value="ECO:0007669"/>
    <property type="project" value="UniProtKB-SubCell"/>
</dbReference>
<protein>
    <submittedName>
        <fullName evidence="8">DedA family protein</fullName>
    </submittedName>
</protein>
<evidence type="ECO:0000313" key="9">
    <source>
        <dbReference type="Proteomes" id="UP001501729"/>
    </source>
</evidence>
<evidence type="ECO:0000256" key="2">
    <source>
        <dbReference type="ARBA" id="ARBA00022475"/>
    </source>
</evidence>
<gene>
    <name evidence="8" type="ORF">GCM10025751_12170</name>
</gene>
<dbReference type="EMBL" id="BAABKX010000001">
    <property type="protein sequence ID" value="GAA5044963.1"/>
    <property type="molecule type" value="Genomic_DNA"/>
</dbReference>
<evidence type="ECO:0000259" key="7">
    <source>
        <dbReference type="Pfam" id="PF09335"/>
    </source>
</evidence>
<proteinExistence type="predicted"/>
<keyword evidence="9" id="KW-1185">Reference proteome</keyword>
<dbReference type="Proteomes" id="UP001501729">
    <property type="component" value="Unassembled WGS sequence"/>
</dbReference>
<dbReference type="GeneID" id="68611791"/>
<dbReference type="PANTHER" id="PTHR42709:SF6">
    <property type="entry name" value="UNDECAPRENYL PHOSPHATE TRANSPORTER A"/>
    <property type="match status" value="1"/>
</dbReference>
<dbReference type="InterPro" id="IPR032816">
    <property type="entry name" value="VTT_dom"/>
</dbReference>
<comment type="caution">
    <text evidence="8">The sequence shown here is derived from an EMBL/GenBank/DDBJ whole genome shotgun (WGS) entry which is preliminary data.</text>
</comment>
<feature type="transmembrane region" description="Helical" evidence="6">
    <location>
        <begin position="12"/>
        <end position="35"/>
    </location>
</feature>
<dbReference type="PANTHER" id="PTHR42709">
    <property type="entry name" value="ALKALINE PHOSPHATASE LIKE PROTEIN"/>
    <property type="match status" value="1"/>
</dbReference>
<reference evidence="8 9" key="1">
    <citation type="journal article" date="2019" name="Int. J. Syst. Evol. Microbiol.">
        <title>The Global Catalogue of Microorganisms (GCM) 10K type strain sequencing project: providing services to taxonomists for standard genome sequencing and annotation.</title>
        <authorList>
            <consortium name="The Broad Institute Genomics Platform"/>
            <consortium name="The Broad Institute Genome Sequencing Center for Infectious Disease"/>
            <person name="Wu L."/>
            <person name="Ma J."/>
        </authorList>
    </citation>
    <scope>NUCLEOTIDE SEQUENCE [LARGE SCALE GENOMIC DNA]</scope>
    <source>
        <strain evidence="8 9">JCM 17504</strain>
    </source>
</reference>
<feature type="transmembrane region" description="Helical" evidence="6">
    <location>
        <begin position="140"/>
        <end position="161"/>
    </location>
</feature>
<name>A0AAV3UDP6_9EURY</name>
<dbReference type="RefSeq" id="WP_227776005.1">
    <property type="nucleotide sequence ID" value="NZ_BAABKX010000001.1"/>
</dbReference>
<evidence type="ECO:0000256" key="1">
    <source>
        <dbReference type="ARBA" id="ARBA00004651"/>
    </source>
</evidence>
<dbReference type="Pfam" id="PF09335">
    <property type="entry name" value="VTT_dom"/>
    <property type="match status" value="1"/>
</dbReference>
<organism evidence="8 9">
    <name type="scientific">Haladaptatus pallidirubidus</name>
    <dbReference type="NCBI Taxonomy" id="1008152"/>
    <lineage>
        <taxon>Archaea</taxon>
        <taxon>Methanobacteriati</taxon>
        <taxon>Methanobacteriota</taxon>
        <taxon>Stenosarchaea group</taxon>
        <taxon>Halobacteria</taxon>
        <taxon>Halobacteriales</taxon>
        <taxon>Haladaptataceae</taxon>
        <taxon>Haladaptatus</taxon>
    </lineage>
</organism>
<keyword evidence="2" id="KW-1003">Cell membrane</keyword>
<evidence type="ECO:0000256" key="5">
    <source>
        <dbReference type="ARBA" id="ARBA00023136"/>
    </source>
</evidence>
<dbReference type="AlphaFoldDB" id="A0AAV3UDP6"/>
<evidence type="ECO:0000256" key="4">
    <source>
        <dbReference type="ARBA" id="ARBA00022989"/>
    </source>
</evidence>
<keyword evidence="4 6" id="KW-1133">Transmembrane helix</keyword>
<comment type="subcellular location">
    <subcellularLocation>
        <location evidence="1">Cell membrane</location>
        <topology evidence="1">Multi-pass membrane protein</topology>
    </subcellularLocation>
</comment>
<evidence type="ECO:0000256" key="6">
    <source>
        <dbReference type="SAM" id="Phobius"/>
    </source>
</evidence>
<evidence type="ECO:0000313" key="8">
    <source>
        <dbReference type="EMBL" id="GAA5044963.1"/>
    </source>
</evidence>
<dbReference type="InterPro" id="IPR051311">
    <property type="entry name" value="DedA_domain"/>
</dbReference>
<sequence>MSGLAETAVSLIQQYGFLAVFVFAFLESSMLFPLLPSELVVPTAAGLLVRDPISFALFVLAMTVGTTVGSLLPYFVGHEGHGALDRYGQYLRVSPDETDRASRWFRRWGEHSVLWGRFLPVLRSVISIPAGFAEMGFRKFVLYTTIGAFAFNLLVTGLVYAGRDDLLHLLSVLP</sequence>
<keyword evidence="5 6" id="KW-0472">Membrane</keyword>
<evidence type="ECO:0000256" key="3">
    <source>
        <dbReference type="ARBA" id="ARBA00022692"/>
    </source>
</evidence>
<keyword evidence="3 6" id="KW-0812">Transmembrane</keyword>
<accession>A0AAV3UDP6</accession>
<feature type="domain" description="VTT" evidence="7">
    <location>
        <begin position="35"/>
        <end position="160"/>
    </location>
</feature>